<dbReference type="PANTHER" id="PTHR12151:SF25">
    <property type="entry name" value="LINALOOL DEHYDRATASE_ISOMERASE DOMAIN-CONTAINING PROTEIN"/>
    <property type="match status" value="1"/>
</dbReference>
<protein>
    <submittedName>
        <fullName evidence="6">SCO family protein</fullName>
    </submittedName>
</protein>
<dbReference type="FunFam" id="3.40.30.10:FF:000013">
    <property type="entry name" value="Blast:Protein SCO1 homolog, mitochondrial"/>
    <property type="match status" value="1"/>
</dbReference>
<dbReference type="SUPFAM" id="SSF52833">
    <property type="entry name" value="Thioredoxin-like"/>
    <property type="match status" value="1"/>
</dbReference>
<dbReference type="Gene3D" id="3.40.30.10">
    <property type="entry name" value="Glutaredoxin"/>
    <property type="match status" value="1"/>
</dbReference>
<dbReference type="PROSITE" id="PS51257">
    <property type="entry name" value="PROKAR_LIPOPROTEIN"/>
    <property type="match status" value="1"/>
</dbReference>
<dbReference type="GO" id="GO:0046872">
    <property type="term" value="F:metal ion binding"/>
    <property type="evidence" value="ECO:0007669"/>
    <property type="project" value="UniProtKB-KW"/>
</dbReference>
<dbReference type="AlphaFoldDB" id="A0A4U1L6E7"/>
<reference evidence="6 7" key="1">
    <citation type="submission" date="2019-04" db="EMBL/GenBank/DDBJ databases">
        <authorList>
            <person name="Yang Y."/>
            <person name="Wei D."/>
        </authorList>
    </citation>
    <scope>NUCLEOTIDE SEQUENCE [LARGE SCALE GENOMIC DNA]</scope>
    <source>
        <strain evidence="6 7">L-1-4w-11</strain>
    </source>
</reference>
<evidence type="ECO:0000313" key="6">
    <source>
        <dbReference type="EMBL" id="TKD51913.1"/>
    </source>
</evidence>
<feature type="binding site" evidence="3">
    <location>
        <position position="73"/>
    </location>
    <ligand>
        <name>Cu cation</name>
        <dbReference type="ChEBI" id="CHEBI:23378"/>
    </ligand>
</feature>
<feature type="binding site" evidence="3">
    <location>
        <position position="162"/>
    </location>
    <ligand>
        <name>Cu cation</name>
        <dbReference type="ChEBI" id="CHEBI:23378"/>
    </ligand>
</feature>
<comment type="similarity">
    <text evidence="1">Belongs to the SCO1/2 family.</text>
</comment>
<proteinExistence type="inferred from homology"/>
<dbReference type="Proteomes" id="UP000309138">
    <property type="component" value="Unassembled WGS sequence"/>
</dbReference>
<dbReference type="OrthoDB" id="9790194at2"/>
<evidence type="ECO:0000256" key="1">
    <source>
        <dbReference type="ARBA" id="ARBA00010996"/>
    </source>
</evidence>
<dbReference type="InterPro" id="IPR003782">
    <property type="entry name" value="SCO1/SenC"/>
</dbReference>
<dbReference type="PANTHER" id="PTHR12151">
    <property type="entry name" value="ELECTRON TRANSPORT PROTIN SCO1/SENC FAMILY MEMBER"/>
    <property type="match status" value="1"/>
</dbReference>
<organism evidence="6 7">
    <name type="scientific">Sphingomonas baiyangensis</name>
    <dbReference type="NCBI Taxonomy" id="2572576"/>
    <lineage>
        <taxon>Bacteria</taxon>
        <taxon>Pseudomonadati</taxon>
        <taxon>Pseudomonadota</taxon>
        <taxon>Alphaproteobacteria</taxon>
        <taxon>Sphingomonadales</taxon>
        <taxon>Sphingomonadaceae</taxon>
        <taxon>Sphingomonas</taxon>
    </lineage>
</organism>
<dbReference type="EMBL" id="SWKR01000002">
    <property type="protein sequence ID" value="TKD51913.1"/>
    <property type="molecule type" value="Genomic_DNA"/>
</dbReference>
<sequence length="197" mass="20819">MNHKILFPFALALLLSACGGTAPAPDAEPPLAGARIGGPFTLVGSQGQPVRDSDFAGRWRIVYFGYTFCPDVCPVDMRNIGAGLTAFAKTDAARAEKVVPIFITIDPARDTPAVVGEYVANFHPRAVGLTGSQEAIDAALKAYAGFAAKRETGNPDAYLMDHSRIAYLMDPEGRPIALVPAEESAEAVAATLARWVS</sequence>
<evidence type="ECO:0000256" key="4">
    <source>
        <dbReference type="PIRSR" id="PIRSR603782-2"/>
    </source>
</evidence>
<name>A0A4U1L6E7_9SPHN</name>
<evidence type="ECO:0000256" key="2">
    <source>
        <dbReference type="ARBA" id="ARBA00023008"/>
    </source>
</evidence>
<keyword evidence="7" id="KW-1185">Reference proteome</keyword>
<keyword evidence="3" id="KW-0479">Metal-binding</keyword>
<dbReference type="RefSeq" id="WP_136943846.1">
    <property type="nucleotide sequence ID" value="NZ_SWKR01000002.1"/>
</dbReference>
<comment type="caution">
    <text evidence="6">The sequence shown here is derived from an EMBL/GenBank/DDBJ whole genome shotgun (WGS) entry which is preliminary data.</text>
</comment>
<keyword evidence="2 3" id="KW-0186">Copper</keyword>
<gene>
    <name evidence="6" type="ORF">FBR43_15065</name>
</gene>
<evidence type="ECO:0000256" key="3">
    <source>
        <dbReference type="PIRSR" id="PIRSR603782-1"/>
    </source>
</evidence>
<dbReference type="CDD" id="cd02968">
    <property type="entry name" value="SCO"/>
    <property type="match status" value="1"/>
</dbReference>
<keyword evidence="4" id="KW-1015">Disulfide bond</keyword>
<feature type="signal peptide" evidence="5">
    <location>
        <begin position="1"/>
        <end position="24"/>
    </location>
</feature>
<evidence type="ECO:0000313" key="7">
    <source>
        <dbReference type="Proteomes" id="UP000309138"/>
    </source>
</evidence>
<evidence type="ECO:0000256" key="5">
    <source>
        <dbReference type="SAM" id="SignalP"/>
    </source>
</evidence>
<feature type="binding site" evidence="3">
    <location>
        <position position="69"/>
    </location>
    <ligand>
        <name>Cu cation</name>
        <dbReference type="ChEBI" id="CHEBI:23378"/>
    </ligand>
</feature>
<feature type="disulfide bond" description="Redox-active" evidence="4">
    <location>
        <begin position="69"/>
        <end position="73"/>
    </location>
</feature>
<dbReference type="Pfam" id="PF02630">
    <property type="entry name" value="SCO1-SenC"/>
    <property type="match status" value="1"/>
</dbReference>
<accession>A0A4U1L6E7</accession>
<dbReference type="InterPro" id="IPR036249">
    <property type="entry name" value="Thioredoxin-like_sf"/>
</dbReference>
<feature type="chain" id="PRO_5020594586" evidence="5">
    <location>
        <begin position="25"/>
        <end position="197"/>
    </location>
</feature>
<keyword evidence="5" id="KW-0732">Signal</keyword>